<dbReference type="RefSeq" id="XP_001306383.1">
    <property type="nucleotide sequence ID" value="XM_001306382.1"/>
</dbReference>
<feature type="region of interest" description="Disordered" evidence="2">
    <location>
        <begin position="1"/>
        <end position="20"/>
    </location>
</feature>
<dbReference type="InParanoid" id="A2FNQ2"/>
<dbReference type="EMBL" id="DS113911">
    <property type="protein sequence ID" value="EAX93453.1"/>
    <property type="molecule type" value="Genomic_DNA"/>
</dbReference>
<keyword evidence="1" id="KW-0175">Coiled coil</keyword>
<reference evidence="3" key="2">
    <citation type="journal article" date="2007" name="Science">
        <title>Draft genome sequence of the sexually transmitted pathogen Trichomonas vaginalis.</title>
        <authorList>
            <person name="Carlton J.M."/>
            <person name="Hirt R.P."/>
            <person name="Silva J.C."/>
            <person name="Delcher A.L."/>
            <person name="Schatz M."/>
            <person name="Zhao Q."/>
            <person name="Wortman J.R."/>
            <person name="Bidwell S.L."/>
            <person name="Alsmark U.C.M."/>
            <person name="Besteiro S."/>
            <person name="Sicheritz-Ponten T."/>
            <person name="Noel C.J."/>
            <person name="Dacks J.B."/>
            <person name="Foster P.G."/>
            <person name="Simillion C."/>
            <person name="Van de Peer Y."/>
            <person name="Miranda-Saavedra D."/>
            <person name="Barton G.J."/>
            <person name="Westrop G.D."/>
            <person name="Mueller S."/>
            <person name="Dessi D."/>
            <person name="Fiori P.L."/>
            <person name="Ren Q."/>
            <person name="Paulsen I."/>
            <person name="Zhang H."/>
            <person name="Bastida-Corcuera F.D."/>
            <person name="Simoes-Barbosa A."/>
            <person name="Brown M.T."/>
            <person name="Hayes R.D."/>
            <person name="Mukherjee M."/>
            <person name="Okumura C.Y."/>
            <person name="Schneider R."/>
            <person name="Smith A.J."/>
            <person name="Vanacova S."/>
            <person name="Villalvazo M."/>
            <person name="Haas B.J."/>
            <person name="Pertea M."/>
            <person name="Feldblyum T.V."/>
            <person name="Utterback T.R."/>
            <person name="Shu C.L."/>
            <person name="Osoegawa K."/>
            <person name="de Jong P.J."/>
            <person name="Hrdy I."/>
            <person name="Horvathova L."/>
            <person name="Zubacova Z."/>
            <person name="Dolezal P."/>
            <person name="Malik S.B."/>
            <person name="Logsdon J.M. Jr."/>
            <person name="Henze K."/>
            <person name="Gupta A."/>
            <person name="Wang C.C."/>
            <person name="Dunne R.L."/>
            <person name="Upcroft J.A."/>
            <person name="Upcroft P."/>
            <person name="White O."/>
            <person name="Salzberg S.L."/>
            <person name="Tang P."/>
            <person name="Chiu C.-H."/>
            <person name="Lee Y.-S."/>
            <person name="Embley T.M."/>
            <person name="Coombs G.H."/>
            <person name="Mottram J.C."/>
            <person name="Tachezy J."/>
            <person name="Fraser-Liggett C.M."/>
            <person name="Johnson P.J."/>
        </authorList>
    </citation>
    <scope>NUCLEOTIDE SEQUENCE [LARGE SCALE GENOMIC DNA]</scope>
    <source>
        <strain evidence="3">G3</strain>
    </source>
</reference>
<name>A2FNQ2_TRIV3</name>
<dbReference type="VEuPathDB" id="TrichDB:TVAG_347400"/>
<sequence length="543" mass="63116">MKPTSPRRGDSPNKSFKDDSQYTEKIALLEGELQEAQRSKFKLLKEIVALKKGQYVEEIIKLRKEMSEVKAAIEESSKNSEIIEQLRAENDQLLQIRNQHETDMKLIEECKTISQKGDASEAFYDKLDRLEEENAELRRKLAEQKESNDEIFEKAEDAERIGIIIKNSDISFTPKEVLIALKFRLHQLQDEHDALVDEEEDYEEEEINEEDVQELRKRISQLELRNAQLNKVASPNSSNTASPQKIESIIREINSIKEKNEALRASGASKGIGKTKEYQELTKIYQDLLNRSPSKQDANGIQRLFKAIEALTNRVDAELSSDEYSITDDNEKSDKENDRIENLKAQIEHLQSRLEVLDRKEAPADAATLFRENRELREEIIALKNQLSQVENIEEPMLGERNYDDYPFKFDRKGFNFYDGKNEVVFNDIEEEDQEEDFGDAKEPFRSNVDIDNDEPIGKYEEEKEEEEVKSDNLNSDDEKDHKTFGGTKMTQEDYRRLMMKTLSQQSDHTDSEENDLGVEWQDLTDEEEEDQEEESIQSAPDF</sequence>
<feature type="coiled-coil region" evidence="1">
    <location>
        <begin position="185"/>
        <end position="266"/>
    </location>
</feature>
<organism evidence="3 4">
    <name type="scientific">Trichomonas vaginalis (strain ATCC PRA-98 / G3)</name>
    <dbReference type="NCBI Taxonomy" id="412133"/>
    <lineage>
        <taxon>Eukaryota</taxon>
        <taxon>Metamonada</taxon>
        <taxon>Parabasalia</taxon>
        <taxon>Trichomonadida</taxon>
        <taxon>Trichomonadidae</taxon>
        <taxon>Trichomonas</taxon>
    </lineage>
</organism>
<proteinExistence type="predicted"/>
<dbReference type="KEGG" id="tva:4751172"/>
<gene>
    <name evidence="3" type="ORF">TVAG_347400</name>
</gene>
<evidence type="ECO:0000313" key="3">
    <source>
        <dbReference type="EMBL" id="EAX93453.1"/>
    </source>
</evidence>
<reference evidence="3" key="1">
    <citation type="submission" date="2006-10" db="EMBL/GenBank/DDBJ databases">
        <authorList>
            <person name="Amadeo P."/>
            <person name="Zhao Q."/>
            <person name="Wortman J."/>
            <person name="Fraser-Liggett C."/>
            <person name="Carlton J."/>
        </authorList>
    </citation>
    <scope>NUCLEOTIDE SEQUENCE</scope>
    <source>
        <strain evidence="3">G3</strain>
    </source>
</reference>
<dbReference type="Proteomes" id="UP000001542">
    <property type="component" value="Unassembled WGS sequence"/>
</dbReference>
<keyword evidence="4" id="KW-1185">Reference proteome</keyword>
<feature type="coiled-coil region" evidence="1">
    <location>
        <begin position="326"/>
        <end position="393"/>
    </location>
</feature>
<evidence type="ECO:0000313" key="4">
    <source>
        <dbReference type="Proteomes" id="UP000001542"/>
    </source>
</evidence>
<dbReference type="AlphaFoldDB" id="A2FNQ2"/>
<dbReference type="VEuPathDB" id="TrichDB:TVAGG3_0367410"/>
<evidence type="ECO:0000256" key="2">
    <source>
        <dbReference type="SAM" id="MobiDB-lite"/>
    </source>
</evidence>
<feature type="region of interest" description="Disordered" evidence="2">
    <location>
        <begin position="430"/>
        <end position="543"/>
    </location>
</feature>
<feature type="compositionally biased region" description="Acidic residues" evidence="2">
    <location>
        <begin position="511"/>
        <end position="536"/>
    </location>
</feature>
<feature type="compositionally biased region" description="Basic and acidic residues" evidence="2">
    <location>
        <begin position="7"/>
        <end position="20"/>
    </location>
</feature>
<accession>A2FNQ2</accession>
<evidence type="ECO:0000256" key="1">
    <source>
        <dbReference type="SAM" id="Coils"/>
    </source>
</evidence>
<dbReference type="SMR" id="A2FNQ2"/>
<protein>
    <submittedName>
        <fullName evidence="3">Uncharacterized protein</fullName>
    </submittedName>
</protein>